<name>A0A2J4P1Z2_9ENTR</name>
<reference evidence="1 2" key="2">
    <citation type="submission" date="2018-01" db="EMBL/GenBank/DDBJ databases">
        <title>Genomic study of Klebsiella pneumoniae.</title>
        <authorList>
            <person name="Yang Y."/>
            <person name="Bicalho R."/>
        </authorList>
    </citation>
    <scope>NUCLEOTIDE SEQUENCE [LARGE SCALE GENOMIC DNA]</scope>
    <source>
        <strain evidence="1 2">A11</strain>
    </source>
</reference>
<evidence type="ECO:0000313" key="2">
    <source>
        <dbReference type="Proteomes" id="UP000234505"/>
    </source>
</evidence>
<evidence type="ECO:0000313" key="1">
    <source>
        <dbReference type="EMBL" id="PLL08412.1"/>
    </source>
</evidence>
<dbReference type="AlphaFoldDB" id="A0A2J4P1Z2"/>
<dbReference type="PANTHER" id="PTHR40590:SF1">
    <property type="entry name" value="CYTOPLASMIC PROTEIN"/>
    <property type="match status" value="1"/>
</dbReference>
<reference evidence="1 2" key="1">
    <citation type="submission" date="2017-11" db="EMBL/GenBank/DDBJ databases">
        <authorList>
            <person name="Han C.G."/>
        </authorList>
    </citation>
    <scope>NUCLEOTIDE SEQUENCE [LARGE SCALE GENOMIC DNA]</scope>
    <source>
        <strain evidence="1 2">A11</strain>
    </source>
</reference>
<accession>A0A2J4P1Z2</accession>
<protein>
    <submittedName>
        <fullName evidence="1">Conjugal transfer protein TraB</fullName>
    </submittedName>
</protein>
<dbReference type="Proteomes" id="UP000234505">
    <property type="component" value="Unassembled WGS sequence"/>
</dbReference>
<dbReference type="InterPro" id="IPR047111">
    <property type="entry name" value="YbaP-like"/>
</dbReference>
<dbReference type="EMBL" id="PIDS01002663">
    <property type="protein sequence ID" value="PLL08412.1"/>
    <property type="molecule type" value="Genomic_DNA"/>
</dbReference>
<proteinExistence type="predicted"/>
<dbReference type="PANTHER" id="PTHR40590">
    <property type="entry name" value="CYTOPLASMIC PROTEIN-RELATED"/>
    <property type="match status" value="1"/>
</dbReference>
<sequence length="63" mass="7030">MGLLNRIKMLWQAAVGSSYSWPALDITLPGERYLHLVGSIHMGTRDMSPPPARLLKKIRQADA</sequence>
<comment type="caution">
    <text evidence="1">The sequence shown here is derived from an EMBL/GenBank/DDBJ whole genome shotgun (WGS) entry which is preliminary data.</text>
</comment>
<feature type="non-terminal residue" evidence="1">
    <location>
        <position position="63"/>
    </location>
</feature>
<organism evidence="1 2">
    <name type="scientific">Klebsiella michiganensis</name>
    <dbReference type="NCBI Taxonomy" id="1134687"/>
    <lineage>
        <taxon>Bacteria</taxon>
        <taxon>Pseudomonadati</taxon>
        <taxon>Pseudomonadota</taxon>
        <taxon>Gammaproteobacteria</taxon>
        <taxon>Enterobacterales</taxon>
        <taxon>Enterobacteriaceae</taxon>
        <taxon>Klebsiella/Raoultella group</taxon>
        <taxon>Klebsiella</taxon>
    </lineage>
</organism>
<gene>
    <name evidence="1" type="ORF">CWN50_38570</name>
</gene>